<feature type="domain" description="Glutaredoxin" evidence="2">
    <location>
        <begin position="27"/>
        <end position="83"/>
    </location>
</feature>
<comment type="function">
    <text evidence="1">Has a glutathione-disulfide oxidoreductase activity in the presence of NADPH and glutathione reductase. Reduces low molecular weight disulfides and proteins.</text>
</comment>
<dbReference type="EMBL" id="LN902844">
    <property type="protein sequence ID" value="CUT98683.1"/>
    <property type="molecule type" value="Genomic_DNA"/>
</dbReference>
<dbReference type="PROSITE" id="PS00194">
    <property type="entry name" value="THIOREDOXIN_1"/>
    <property type="match status" value="1"/>
</dbReference>
<organism evidence="3 4">
    <name type="scientific">Echinococcus multilocularis</name>
    <name type="common">Fox tapeworm</name>
    <dbReference type="NCBI Taxonomy" id="6211"/>
    <lineage>
        <taxon>Eukaryota</taxon>
        <taxon>Metazoa</taxon>
        <taxon>Spiralia</taxon>
        <taxon>Lophotrochozoa</taxon>
        <taxon>Platyhelminthes</taxon>
        <taxon>Cestoda</taxon>
        <taxon>Eucestoda</taxon>
        <taxon>Cyclophyllidea</taxon>
        <taxon>Taeniidae</taxon>
        <taxon>Echinococcus</taxon>
    </lineage>
</organism>
<evidence type="ECO:0000313" key="3">
    <source>
        <dbReference type="EMBL" id="CUT98683.1"/>
    </source>
</evidence>
<dbReference type="InterPro" id="IPR036249">
    <property type="entry name" value="Thioredoxin-like_sf"/>
</dbReference>
<evidence type="ECO:0000313" key="4">
    <source>
        <dbReference type="Proteomes" id="UP000017246"/>
    </source>
</evidence>
<dbReference type="AlphaFoldDB" id="A0A0S4MIR8"/>
<dbReference type="InterPro" id="IPR011767">
    <property type="entry name" value="GLR_AS"/>
</dbReference>
<dbReference type="Gene3D" id="3.40.30.10">
    <property type="entry name" value="Glutaredoxin"/>
    <property type="match status" value="1"/>
</dbReference>
<reference evidence="3" key="1">
    <citation type="journal article" date="2013" name="Nature">
        <title>The genomes of four tapeworm species reveal adaptations to parasitism.</title>
        <authorList>
            <person name="Tsai I.J."/>
            <person name="Zarowiecki M."/>
            <person name="Holroyd N."/>
            <person name="Garciarrubio A."/>
            <person name="Sanchez-Flores A."/>
            <person name="Brooks K.L."/>
            <person name="Tracey A."/>
            <person name="Bobes R.J."/>
            <person name="Fragoso G."/>
            <person name="Sciutto E."/>
            <person name="Aslett M."/>
            <person name="Beasley H."/>
            <person name="Bennett H.M."/>
            <person name="Cai J."/>
            <person name="Camicia F."/>
            <person name="Clark R."/>
            <person name="Cucher M."/>
            <person name="De Silva N."/>
            <person name="Day T.A."/>
            <person name="Deplazes P."/>
            <person name="Estrada K."/>
            <person name="Fernandez C."/>
            <person name="Holland P.W."/>
            <person name="Hou J."/>
            <person name="Hu S."/>
            <person name="Huckvale T."/>
            <person name="Hung S.S."/>
            <person name="Kamenetzky L."/>
            <person name="Keane J.A."/>
            <person name="Kiss F."/>
            <person name="Koziol U."/>
            <person name="Lambert O."/>
            <person name="Liu K."/>
            <person name="Luo X."/>
            <person name="Luo Y."/>
            <person name="Macchiaroli N."/>
            <person name="Nichol S."/>
            <person name="Paps J."/>
            <person name="Parkinson J."/>
            <person name="Pouchkina-Stantcheva N."/>
            <person name="Riddiford N."/>
            <person name="Rosenzvit M."/>
            <person name="Salinas G."/>
            <person name="Wasmuth J.D."/>
            <person name="Zamanian M."/>
            <person name="Zheng Y."/>
            <person name="Cai X."/>
            <person name="Soberon X."/>
            <person name="Olson P.D."/>
            <person name="Laclette J.P."/>
            <person name="Brehm K."/>
            <person name="Berriman M."/>
            <person name="Garciarrubio A."/>
            <person name="Bobes R.J."/>
            <person name="Fragoso G."/>
            <person name="Sanchez-Flores A."/>
            <person name="Estrada K."/>
            <person name="Cevallos M.A."/>
            <person name="Morett E."/>
            <person name="Gonzalez V."/>
            <person name="Portillo T."/>
            <person name="Ochoa-Leyva A."/>
            <person name="Jose M.V."/>
            <person name="Sciutto E."/>
            <person name="Landa A."/>
            <person name="Jimenez L."/>
            <person name="Valdes V."/>
            <person name="Carrero J.C."/>
            <person name="Larralde C."/>
            <person name="Morales-Montor J."/>
            <person name="Limon-Lason J."/>
            <person name="Soberon X."/>
            <person name="Laclette J.P."/>
        </authorList>
    </citation>
    <scope>NUCLEOTIDE SEQUENCE [LARGE SCALE GENOMIC DNA]</scope>
</reference>
<dbReference type="SUPFAM" id="SSF52833">
    <property type="entry name" value="Thioredoxin-like"/>
    <property type="match status" value="1"/>
</dbReference>
<evidence type="ECO:0000259" key="2">
    <source>
        <dbReference type="Pfam" id="PF00462"/>
    </source>
</evidence>
<dbReference type="InterPro" id="IPR002109">
    <property type="entry name" value="Glutaredoxin"/>
</dbReference>
<dbReference type="InterPro" id="IPR017937">
    <property type="entry name" value="Thioredoxin_CS"/>
</dbReference>
<proteinExistence type="predicted"/>
<keyword evidence="4" id="KW-1185">Reference proteome</keyword>
<dbReference type="Pfam" id="PF00462">
    <property type="entry name" value="Glutaredoxin"/>
    <property type="match status" value="1"/>
</dbReference>
<accession>A0A0S4MIR8</accession>
<dbReference type="PROSITE" id="PS00195">
    <property type="entry name" value="GLUTAREDOXIN_1"/>
    <property type="match status" value="1"/>
</dbReference>
<dbReference type="PROSITE" id="PS51354">
    <property type="entry name" value="GLUTAREDOXIN_2"/>
    <property type="match status" value="1"/>
</dbReference>
<name>A0A0S4MIR8_ECHMU</name>
<dbReference type="Proteomes" id="UP000017246">
    <property type="component" value="Unassembled WGS sequence"/>
</dbReference>
<sequence length="94" mass="11308">MLGGVVVKMKDLSIGRFIADRINSKKVVLFTKYYCPYCKKVKKIFRKHLGRDSYKEYCDVIDVTATLYEEEIMNELKKMTGSTCFHKWKMYWWM</sequence>
<evidence type="ECO:0000256" key="1">
    <source>
        <dbReference type="ARBA" id="ARBA00002549"/>
    </source>
</evidence>
<protein>
    <submittedName>
        <fullName evidence="3">Related to triacylglycerol lipase V</fullName>
    </submittedName>
</protein>
<reference evidence="3" key="2">
    <citation type="submission" date="2015-11" db="EMBL/GenBank/DDBJ databases">
        <authorList>
            <person name="Zhang Y."/>
            <person name="Guo Z."/>
        </authorList>
    </citation>
    <scope>NUCLEOTIDE SEQUENCE</scope>
</reference>